<evidence type="ECO:0000313" key="2">
    <source>
        <dbReference type="EMBL" id="GHG72110.1"/>
    </source>
</evidence>
<dbReference type="PANTHER" id="PTHR46663">
    <property type="entry name" value="DIGUANYLATE CYCLASE DGCT-RELATED"/>
    <property type="match status" value="1"/>
</dbReference>
<dbReference type="InterPro" id="IPR018771">
    <property type="entry name" value="PocR_dom"/>
</dbReference>
<reference evidence="3" key="1">
    <citation type="journal article" date="2019" name="Int. J. Syst. Evol. Microbiol.">
        <title>The Global Catalogue of Microorganisms (GCM) 10K type strain sequencing project: providing services to taxonomists for standard genome sequencing and annotation.</title>
        <authorList>
            <consortium name="The Broad Institute Genomics Platform"/>
            <consortium name="The Broad Institute Genome Sequencing Center for Infectious Disease"/>
            <person name="Wu L."/>
            <person name="Ma J."/>
        </authorList>
    </citation>
    <scope>NUCLEOTIDE SEQUENCE [LARGE SCALE GENOMIC DNA]</scope>
    <source>
        <strain evidence="3">CGMCC 1.7003</strain>
    </source>
</reference>
<name>A0ABQ3L0L2_9ALTE</name>
<dbReference type="Proteomes" id="UP000659697">
    <property type="component" value="Unassembled WGS sequence"/>
</dbReference>
<dbReference type="SUPFAM" id="SSF55073">
    <property type="entry name" value="Nucleotide cyclase"/>
    <property type="match status" value="1"/>
</dbReference>
<protein>
    <recommendedName>
        <fullName evidence="1">GGDEF domain-containing protein</fullName>
    </recommendedName>
</protein>
<dbReference type="RefSeq" id="WP_229833555.1">
    <property type="nucleotide sequence ID" value="NZ_BNAO01000006.1"/>
</dbReference>
<dbReference type="InterPro" id="IPR029016">
    <property type="entry name" value="GAF-like_dom_sf"/>
</dbReference>
<dbReference type="Pfam" id="PF00990">
    <property type="entry name" value="GGDEF"/>
    <property type="match status" value="1"/>
</dbReference>
<keyword evidence="3" id="KW-1185">Reference proteome</keyword>
<dbReference type="Pfam" id="PF01590">
    <property type="entry name" value="GAF"/>
    <property type="match status" value="1"/>
</dbReference>
<dbReference type="InterPro" id="IPR029787">
    <property type="entry name" value="Nucleotide_cyclase"/>
</dbReference>
<dbReference type="SMART" id="SM00065">
    <property type="entry name" value="GAF"/>
    <property type="match status" value="1"/>
</dbReference>
<feature type="domain" description="GGDEF" evidence="1">
    <location>
        <begin position="444"/>
        <end position="575"/>
    </location>
</feature>
<gene>
    <name evidence="2" type="ORF">GCM10010919_24100</name>
</gene>
<dbReference type="PANTHER" id="PTHR46663:SF2">
    <property type="entry name" value="GGDEF DOMAIN-CONTAINING PROTEIN"/>
    <property type="match status" value="1"/>
</dbReference>
<dbReference type="InterPro" id="IPR003018">
    <property type="entry name" value="GAF"/>
</dbReference>
<organism evidence="2 3">
    <name type="scientific">Alishewanella longhuensis</name>
    <dbReference type="NCBI Taxonomy" id="1091037"/>
    <lineage>
        <taxon>Bacteria</taxon>
        <taxon>Pseudomonadati</taxon>
        <taxon>Pseudomonadota</taxon>
        <taxon>Gammaproteobacteria</taxon>
        <taxon>Alteromonadales</taxon>
        <taxon>Alteromonadaceae</taxon>
        <taxon>Alishewanella</taxon>
    </lineage>
</organism>
<dbReference type="InterPro" id="IPR052163">
    <property type="entry name" value="DGC-Regulatory_Protein"/>
</dbReference>
<dbReference type="CDD" id="cd01949">
    <property type="entry name" value="GGDEF"/>
    <property type="match status" value="1"/>
</dbReference>
<dbReference type="SMART" id="SM00267">
    <property type="entry name" value="GGDEF"/>
    <property type="match status" value="1"/>
</dbReference>
<dbReference type="InterPro" id="IPR043128">
    <property type="entry name" value="Rev_trsase/Diguanyl_cyclase"/>
</dbReference>
<dbReference type="InterPro" id="IPR000160">
    <property type="entry name" value="GGDEF_dom"/>
</dbReference>
<dbReference type="Pfam" id="PF10114">
    <property type="entry name" value="PocR"/>
    <property type="match status" value="1"/>
</dbReference>
<evidence type="ECO:0000313" key="3">
    <source>
        <dbReference type="Proteomes" id="UP000659697"/>
    </source>
</evidence>
<dbReference type="Gene3D" id="3.30.70.270">
    <property type="match status" value="1"/>
</dbReference>
<dbReference type="EMBL" id="BNAO01000006">
    <property type="protein sequence ID" value="GHG72110.1"/>
    <property type="molecule type" value="Genomic_DNA"/>
</dbReference>
<dbReference type="SUPFAM" id="SSF55781">
    <property type="entry name" value="GAF domain-like"/>
    <property type="match status" value="1"/>
</dbReference>
<dbReference type="NCBIfam" id="TIGR00254">
    <property type="entry name" value="GGDEF"/>
    <property type="match status" value="1"/>
</dbReference>
<comment type="caution">
    <text evidence="2">The sequence shown here is derived from an EMBL/GenBank/DDBJ whole genome shotgun (WGS) entry which is preliminary data.</text>
</comment>
<evidence type="ECO:0000259" key="1">
    <source>
        <dbReference type="PROSITE" id="PS50887"/>
    </source>
</evidence>
<dbReference type="Gene3D" id="3.30.450.40">
    <property type="match status" value="1"/>
</dbReference>
<accession>A0ABQ3L0L2</accession>
<sequence>MRNFLHRRKFYVVLLAYMDDKKSHLIKGSSIVQMFDPLSADWNQFPPQGDAFSKETAFFNNADLHSLNAIFNSFLQVMGVAIALIDLKGKVIASSKWQRACISFHREAEITQQRCYESDLQLSQHMLEGKNYAIYRCKNGLTDCATPLIVDGEHIANLFIGQFLLDHPDEAFFVAQAQQAGFTQTEYMAAIAELPIIKEAALPALLELVNALAQQIASLCKANTKNQLIISSVEQQVHERTRELQQQNNILSMISRDEPLTDILHALVRLLEAEHPDVYCSILLLNTATQTLHTGAAPSLPEAYNQALDGVPIGPTIGSCGAAAFTGKVCYAEDIFTHPNWQAYLELAKLAGVRACWSQPIINSKGEVLGTFALYHCQATIPTTTLLAKIDAYSHLAEVAISRHLSTKTIRHLALYDGLTDLPNRTYLYERLEYAMAQSTRNQQYCALLFIDLNNFKLVNDCYGHSVGDALLIEAAKRLLIQVRKTDTVARFGGDEFIVLLTELSNELALAEQQAQLITAKLKVELRQPYQLNTATLIDYCSASIGMVVFQGNQLTTDELLQAADTSMYSEKNLR</sequence>
<dbReference type="PROSITE" id="PS50887">
    <property type="entry name" value="GGDEF"/>
    <property type="match status" value="1"/>
</dbReference>
<proteinExistence type="predicted"/>